<evidence type="ECO:0000256" key="2">
    <source>
        <dbReference type="SAM" id="Phobius"/>
    </source>
</evidence>
<dbReference type="GeneID" id="75163445"/>
<dbReference type="InterPro" id="IPR004474">
    <property type="entry name" value="LytR_CpsA_psr"/>
</dbReference>
<reference evidence="4 5" key="1">
    <citation type="submission" date="2018-08" db="EMBL/GenBank/DDBJ databases">
        <title>A genome reference for cultivated species of the human gut microbiota.</title>
        <authorList>
            <person name="Zou Y."/>
            <person name="Xue W."/>
            <person name="Luo G."/>
        </authorList>
    </citation>
    <scope>NUCLEOTIDE SEQUENCE [LARGE SCALE GENOMIC DNA]</scope>
    <source>
        <strain evidence="4 5">AM42-1AC</strain>
    </source>
</reference>
<dbReference type="PANTHER" id="PTHR33392:SF6">
    <property type="entry name" value="POLYISOPRENYL-TEICHOIC ACID--PEPTIDOGLYCAN TEICHOIC ACID TRANSFERASE TAGU"/>
    <property type="match status" value="1"/>
</dbReference>
<comment type="similarity">
    <text evidence="1">Belongs to the LytR/CpsA/Psr (LCP) family.</text>
</comment>
<keyword evidence="2" id="KW-0472">Membrane</keyword>
<proteinExistence type="inferred from homology"/>
<comment type="caution">
    <text evidence="4">The sequence shown here is derived from an EMBL/GenBank/DDBJ whole genome shotgun (WGS) entry which is preliminary data.</text>
</comment>
<sequence>MKKLIKKYWKIMVVIVILGIFVLLFFLVRYKGKKNLEANIAAEQQDVFEEMASFQNTIDYHGTTYQYRKDIVNILCIGVDKEEAMWERDDDGGSVGQADAVFLVSLDFEHSNIRILAIPRDTMVSIVACDENGNEMGAFTGQLALQYAYADGQEKSCSLVIGQVADILKNEVPINGYVAMNLSCIGTVNDAVGGVTVEMDDDYTLYNAKFKKGATVHLQGEEAQEFVQGRDIMVSGSAYSRIGRQKRYLKAFISQAKKTLAQNPALAVNLMSQLSDYMLTDISTDEVLYLSTELSGCNFDEENMQILQGNIQMGEQYEEYYLDDEAVQQTIIDLFYEEQKK</sequence>
<protein>
    <recommendedName>
        <fullName evidence="3">Cell envelope-related transcriptional attenuator domain-containing protein</fullName>
    </recommendedName>
</protein>
<dbReference type="InterPro" id="IPR050922">
    <property type="entry name" value="LytR/CpsA/Psr_CW_biosynth"/>
</dbReference>
<feature type="domain" description="Cell envelope-related transcriptional attenuator" evidence="3">
    <location>
        <begin position="98"/>
        <end position="257"/>
    </location>
</feature>
<gene>
    <name evidence="4" type="ORF">DW914_03945</name>
</gene>
<keyword evidence="2" id="KW-0812">Transmembrane</keyword>
<evidence type="ECO:0000313" key="5">
    <source>
        <dbReference type="Proteomes" id="UP000283492"/>
    </source>
</evidence>
<evidence type="ECO:0000259" key="3">
    <source>
        <dbReference type="Pfam" id="PF03816"/>
    </source>
</evidence>
<dbReference type="Proteomes" id="UP000283492">
    <property type="component" value="Unassembled WGS sequence"/>
</dbReference>
<feature type="transmembrane region" description="Helical" evidence="2">
    <location>
        <begin position="12"/>
        <end position="30"/>
    </location>
</feature>
<dbReference type="EMBL" id="QSFX01000004">
    <property type="protein sequence ID" value="RHA90715.1"/>
    <property type="molecule type" value="Genomic_DNA"/>
</dbReference>
<accession>A0A3R6H3D4</accession>
<evidence type="ECO:0000256" key="1">
    <source>
        <dbReference type="ARBA" id="ARBA00006068"/>
    </source>
</evidence>
<dbReference type="Pfam" id="PF03816">
    <property type="entry name" value="LytR_cpsA_psr"/>
    <property type="match status" value="1"/>
</dbReference>
<keyword evidence="2" id="KW-1133">Transmembrane helix</keyword>
<dbReference type="PANTHER" id="PTHR33392">
    <property type="entry name" value="POLYISOPRENYL-TEICHOIC ACID--PEPTIDOGLYCAN TEICHOIC ACID TRANSFERASE TAGU"/>
    <property type="match status" value="1"/>
</dbReference>
<dbReference type="Gene3D" id="3.40.630.190">
    <property type="entry name" value="LCP protein"/>
    <property type="match status" value="1"/>
</dbReference>
<dbReference type="RefSeq" id="WP_007882004.1">
    <property type="nucleotide sequence ID" value="NZ_CABJFX010000004.1"/>
</dbReference>
<dbReference type="AlphaFoldDB" id="A0A3R6H3D4"/>
<dbReference type="NCBIfam" id="TIGR00350">
    <property type="entry name" value="lytR_cpsA_psr"/>
    <property type="match status" value="1"/>
</dbReference>
<organism evidence="4 5">
    <name type="scientific">Roseburia inulinivorans</name>
    <dbReference type="NCBI Taxonomy" id="360807"/>
    <lineage>
        <taxon>Bacteria</taxon>
        <taxon>Bacillati</taxon>
        <taxon>Bacillota</taxon>
        <taxon>Clostridia</taxon>
        <taxon>Lachnospirales</taxon>
        <taxon>Lachnospiraceae</taxon>
        <taxon>Roseburia</taxon>
    </lineage>
</organism>
<name>A0A3R6H3D4_9FIRM</name>
<evidence type="ECO:0000313" key="4">
    <source>
        <dbReference type="EMBL" id="RHA90715.1"/>
    </source>
</evidence>